<dbReference type="AlphaFoldDB" id="R2SHN0"/>
<comment type="caution">
    <text evidence="1">The sequence shown here is derived from an EMBL/GenBank/DDBJ whole genome shotgun (WGS) entry which is preliminary data.</text>
</comment>
<reference evidence="1 3" key="1">
    <citation type="submission" date="2013-02" db="EMBL/GenBank/DDBJ databases">
        <title>The Genome Sequence of Enterococcus haemoperoxidus BAA-382.</title>
        <authorList>
            <consortium name="The Broad Institute Genome Sequencing Platform"/>
            <consortium name="The Broad Institute Genome Sequencing Center for Infectious Disease"/>
            <person name="Earl A.M."/>
            <person name="Gilmore M.S."/>
            <person name="Lebreton F."/>
            <person name="Walker B."/>
            <person name="Young S.K."/>
            <person name="Zeng Q."/>
            <person name="Gargeya S."/>
            <person name="Fitzgerald M."/>
            <person name="Haas B."/>
            <person name="Abouelleil A."/>
            <person name="Alvarado L."/>
            <person name="Arachchi H.M."/>
            <person name="Berlin A.M."/>
            <person name="Chapman S.B."/>
            <person name="Dewar J."/>
            <person name="Goldberg J."/>
            <person name="Griggs A."/>
            <person name="Gujja S."/>
            <person name="Hansen M."/>
            <person name="Howarth C."/>
            <person name="Imamovic A."/>
            <person name="Larimer J."/>
            <person name="McCowan C."/>
            <person name="Murphy C."/>
            <person name="Neiman D."/>
            <person name="Pearson M."/>
            <person name="Priest M."/>
            <person name="Roberts A."/>
            <person name="Saif S."/>
            <person name="Shea T."/>
            <person name="Sisk P."/>
            <person name="Sykes S."/>
            <person name="Wortman J."/>
            <person name="Nusbaum C."/>
            <person name="Birren B."/>
        </authorList>
    </citation>
    <scope>NUCLEOTIDE SEQUENCE [LARGE SCALE GENOMIC DNA]</scope>
    <source>
        <strain evidence="1 3">ATCC BAA-382</strain>
    </source>
</reference>
<name>R2SHN0_9ENTE</name>
<protein>
    <submittedName>
        <fullName evidence="1">Uncharacterized protein</fullName>
    </submittedName>
</protein>
<dbReference type="EMBL" id="AJAR01000030">
    <property type="protein sequence ID" value="EOH92371.1"/>
    <property type="molecule type" value="Genomic_DNA"/>
</dbReference>
<dbReference type="Proteomes" id="UP000013858">
    <property type="component" value="Unassembled WGS sequence"/>
</dbReference>
<organism evidence="1 3">
    <name type="scientific">Enterococcus haemoperoxidus ATCC BAA-382</name>
    <dbReference type="NCBI Taxonomy" id="1158608"/>
    <lineage>
        <taxon>Bacteria</taxon>
        <taxon>Bacillati</taxon>
        <taxon>Bacillota</taxon>
        <taxon>Bacilli</taxon>
        <taxon>Lactobacillales</taxon>
        <taxon>Enterococcaceae</taxon>
        <taxon>Enterococcus</taxon>
    </lineage>
</organism>
<evidence type="ECO:0000313" key="1">
    <source>
        <dbReference type="EMBL" id="EOH92371.1"/>
    </source>
</evidence>
<dbReference type="RefSeq" id="WP_010763192.1">
    <property type="nucleotide sequence ID" value="NZ_KB946316.1"/>
</dbReference>
<gene>
    <name evidence="2" type="ORF">I583_00719</name>
    <name evidence="1" type="ORF">UAW_03036</name>
</gene>
<accession>R2SHN0</accession>
<dbReference type="PATRIC" id="fig|1158608.3.peg.2972"/>
<proteinExistence type="predicted"/>
<sequence>MMVSYGTLSVTNVYANEAEQTQRLSQQLSKTNAQEVVQLAQTLGIKTDSEEIIITDSQMVRLLEKSGVDTSQIMLPRRDGVTKIISRGRGSWDVYISATWIQNYYWVLGAAAGVIAAIAPGIGWGLVYSIVASVAGLVGQNSKNGVIVRVRNWEISSMSYQ</sequence>
<reference evidence="2 4" key="2">
    <citation type="submission" date="2013-03" db="EMBL/GenBank/DDBJ databases">
        <title>The Genome Sequence of Enterococcus haemoperoxidus BAA-382 (PacBio/Illumina hybrid assembly).</title>
        <authorList>
            <consortium name="The Broad Institute Genomics Platform"/>
            <consortium name="The Broad Institute Genome Sequencing Center for Infectious Disease"/>
            <person name="Earl A."/>
            <person name="Russ C."/>
            <person name="Gilmore M."/>
            <person name="Surin D."/>
            <person name="Walker B."/>
            <person name="Young S."/>
            <person name="Zeng Q."/>
            <person name="Gargeya S."/>
            <person name="Fitzgerald M."/>
            <person name="Haas B."/>
            <person name="Abouelleil A."/>
            <person name="Allen A.W."/>
            <person name="Alvarado L."/>
            <person name="Arachchi H.M."/>
            <person name="Berlin A.M."/>
            <person name="Chapman S.B."/>
            <person name="Gainer-Dewar J."/>
            <person name="Goldberg J."/>
            <person name="Griggs A."/>
            <person name="Gujja S."/>
            <person name="Hansen M."/>
            <person name="Howarth C."/>
            <person name="Imamovic A."/>
            <person name="Ireland A."/>
            <person name="Larimer J."/>
            <person name="McCowan C."/>
            <person name="Murphy C."/>
            <person name="Pearson M."/>
            <person name="Poon T.W."/>
            <person name="Priest M."/>
            <person name="Roberts A."/>
            <person name="Saif S."/>
            <person name="Shea T."/>
            <person name="Sisk P."/>
            <person name="Sykes S."/>
            <person name="Wortman J."/>
            <person name="Nusbaum C."/>
            <person name="Birren B."/>
        </authorList>
    </citation>
    <scope>NUCLEOTIDE SEQUENCE [LARGE SCALE GENOMIC DNA]</scope>
    <source>
        <strain evidence="2 4">ATCC BAA-382</strain>
    </source>
</reference>
<dbReference type="eggNOG" id="ENOG5032NIE">
    <property type="taxonomic scope" value="Bacteria"/>
</dbReference>
<keyword evidence="4" id="KW-1185">Reference proteome</keyword>
<evidence type="ECO:0000313" key="2">
    <source>
        <dbReference type="EMBL" id="EOT61737.1"/>
    </source>
</evidence>
<evidence type="ECO:0000313" key="4">
    <source>
        <dbReference type="Proteomes" id="UP000014197"/>
    </source>
</evidence>
<dbReference type="EMBL" id="ASVY01000002">
    <property type="protein sequence ID" value="EOT61737.1"/>
    <property type="molecule type" value="Genomic_DNA"/>
</dbReference>
<evidence type="ECO:0000313" key="3">
    <source>
        <dbReference type="Proteomes" id="UP000013858"/>
    </source>
</evidence>
<dbReference type="Proteomes" id="UP000014197">
    <property type="component" value="Unassembled WGS sequence"/>
</dbReference>